<proteinExistence type="predicted"/>
<evidence type="ECO:0000313" key="1">
    <source>
        <dbReference type="EMBL" id="ARM76637.1"/>
    </source>
</evidence>
<sequence>MNRVEQLLKEAIDEAEKYGSMLSMYFLVKKVVFDYSSIYRQEEEKYDVTVDDIILLSLSQKEVTKIPFFSISFLIYDYLSSHKYKVQDCIFYFRWDKRIFIYSPRVEAHLYYLIRTGYASGIKYYKLTEKGKFEANLKFSSFSEKEKKDISFIIEEIINKRKNSDIKKYIRKQLFGK</sequence>
<protein>
    <submittedName>
        <fullName evidence="1">Uncharacterized protein</fullName>
    </submittedName>
</protein>
<dbReference type="GeneID" id="41591625"/>
<reference evidence="1 2" key="1">
    <citation type="submission" date="2017-03" db="EMBL/GenBank/DDBJ databases">
        <title>Sulfur activation and transportation mechanism of thermophilic Archaea Acidianus manzaensis YN-25.</title>
        <authorList>
            <person name="Ma Y."/>
            <person name="Yang Y."/>
            <person name="Xia J."/>
        </authorList>
    </citation>
    <scope>NUCLEOTIDE SEQUENCE [LARGE SCALE GENOMIC DNA]</scope>
    <source>
        <strain evidence="1 2">YN-25</strain>
    </source>
</reference>
<gene>
    <name evidence="1" type="ORF">B6F84_11835</name>
</gene>
<dbReference type="KEGG" id="aman:B6F84_11835"/>
<accession>A0A1W6K2C2</accession>
<organism evidence="1 2">
    <name type="scientific">Acidianus manzaensis</name>
    <dbReference type="NCBI Taxonomy" id="282676"/>
    <lineage>
        <taxon>Archaea</taxon>
        <taxon>Thermoproteota</taxon>
        <taxon>Thermoprotei</taxon>
        <taxon>Sulfolobales</taxon>
        <taxon>Sulfolobaceae</taxon>
        <taxon>Acidianus</taxon>
    </lineage>
</organism>
<keyword evidence="2" id="KW-1185">Reference proteome</keyword>
<dbReference type="STRING" id="282676.B6F84_11835"/>
<dbReference type="RefSeq" id="WP_148692428.1">
    <property type="nucleotide sequence ID" value="NZ_CP020477.1"/>
</dbReference>
<dbReference type="Proteomes" id="UP000193404">
    <property type="component" value="Chromosome"/>
</dbReference>
<dbReference type="EMBL" id="CP020477">
    <property type="protein sequence ID" value="ARM76637.1"/>
    <property type="molecule type" value="Genomic_DNA"/>
</dbReference>
<dbReference type="OrthoDB" id="35924at2157"/>
<evidence type="ECO:0000313" key="2">
    <source>
        <dbReference type="Proteomes" id="UP000193404"/>
    </source>
</evidence>
<dbReference type="AlphaFoldDB" id="A0A1W6K2C2"/>
<name>A0A1W6K2C2_9CREN</name>